<dbReference type="PANTHER" id="PTHR12555:SF15">
    <property type="entry name" value="FUSION DEGRADATION PROTEIN (UFD1), PUTATIVE (AFU_ORTHOLOGUE AFUA_4G04640)-RELATED"/>
    <property type="match status" value="1"/>
</dbReference>
<feature type="domain" description="Ubiquitin fusion degradation protein UFD1 N-terminal subdomain 2" evidence="8">
    <location>
        <begin position="166"/>
        <end position="242"/>
    </location>
</feature>
<feature type="domain" description="DUF7590" evidence="7">
    <location>
        <begin position="268"/>
        <end position="393"/>
    </location>
</feature>
<feature type="compositionally biased region" description="Low complexity" evidence="5">
    <location>
        <begin position="264"/>
        <end position="273"/>
    </location>
</feature>
<dbReference type="GO" id="GO:0006511">
    <property type="term" value="P:ubiquitin-dependent protein catabolic process"/>
    <property type="evidence" value="ECO:0007669"/>
    <property type="project" value="InterPro"/>
</dbReference>
<evidence type="ECO:0000256" key="2">
    <source>
        <dbReference type="ARBA" id="ARBA00022741"/>
    </source>
</evidence>
<evidence type="ECO:0000313" key="9">
    <source>
        <dbReference type="EMBL" id="KAK5949466.1"/>
    </source>
</evidence>
<dbReference type="Pfam" id="PF03152">
    <property type="entry name" value="UFD1_N1"/>
    <property type="match status" value="1"/>
</dbReference>
<evidence type="ECO:0000256" key="3">
    <source>
        <dbReference type="ARBA" id="ARBA00022786"/>
    </source>
</evidence>
<dbReference type="InterPro" id="IPR029067">
    <property type="entry name" value="CDC48_domain_2-like_sf"/>
</dbReference>
<dbReference type="GO" id="GO:0005524">
    <property type="term" value="F:ATP binding"/>
    <property type="evidence" value="ECO:0007669"/>
    <property type="project" value="UniProtKB-KW"/>
</dbReference>
<gene>
    <name evidence="9" type="ORF">OHC33_009458</name>
</gene>
<dbReference type="InterPro" id="IPR055418">
    <property type="entry name" value="UFD1_N2"/>
</dbReference>
<dbReference type="InterPro" id="IPR042299">
    <property type="entry name" value="Ufd1-like_Nn"/>
</dbReference>
<proteinExistence type="inferred from homology"/>
<dbReference type="Gene3D" id="2.40.40.50">
    <property type="entry name" value="Ubiquitin fusion degradation protein UFD1, N-terminal domain"/>
    <property type="match status" value="1"/>
</dbReference>
<sequence length="760" mass="84804">MTSESLKWSAQLQIAPQSSSTKRLHGDKITLPQSALEALLAAAPVVPVQNGTSRPFTSSFDPFNRHSFAAEIQARDALADRQQQLPHPLTFRLVNPQTGRVVYAGIREFSAEEGELGLSSMLQESLGIRSDSTATTRSNTPGPDIEMVDAGSKAPVVTVHHRSIPKGTYVKLRPLEAGYDPEDWKSLLERYLRDNFTTLTTSEVLSVNGGRDEKFRFLVDKVEPEGEAICVVDTDLEVDIEPMNEEQARETLNRRLEKAKKAPGTTEGSSTGGPVQLGQEVQGRVVPGEYVDFELKQWDRTKDIELETSTDEDHDVDIFVNPFSSHLRAKPRLDEHVFSDFSGRPSKRLKLSHTNINIDEAEYINIAIHAWKPEDGGSETSVAVPFTFNISQTQSSTSDVVHDTASHEANPDEVICKNCKQHIPKRTLALHEAFCYRNNVSCPKCHSVFLRNSEAWKTHWHCPHDDAYGSGPQSQTKHDSLYHPPRTIQCSACNDFEAFNVSVLAQHRTSTCPAKEILCQFCHLVVPQQGSDDPSFTDAEVLMSGMAPHEYADGARTTECHICSRIVRLRDMKVHMRLHDRERIGRSSPRLCSNEICGRTIRAGDEARVARDQLGLCNDCFGPLYITQHDPEGKALRRRVERRLLQQLMSGCGKPFCHNAEWCRTGHKNSTGEDRTVTTRDALPRIKPILEALAKGETGGLKFCVDEAAQSRRAMAEMVAAEGEYELSWCVKALEEEHNDLGKARSWLGDRAPKIGEVPK</sequence>
<keyword evidence="3" id="KW-0833">Ubl conjugation pathway</keyword>
<feature type="region of interest" description="Disordered" evidence="5">
    <location>
        <begin position="258"/>
        <end position="277"/>
    </location>
</feature>
<evidence type="ECO:0000256" key="4">
    <source>
        <dbReference type="ARBA" id="ARBA00022840"/>
    </source>
</evidence>
<accession>A0AAN8F153</accession>
<dbReference type="GO" id="GO:0031593">
    <property type="term" value="F:polyubiquitin modification-dependent protein binding"/>
    <property type="evidence" value="ECO:0007669"/>
    <property type="project" value="TreeGrafter"/>
</dbReference>
<keyword evidence="10" id="KW-1185">Reference proteome</keyword>
<dbReference type="Pfam" id="PF24503">
    <property type="entry name" value="DUF7590"/>
    <property type="match status" value="1"/>
</dbReference>
<organism evidence="9 10">
    <name type="scientific">Knufia fluminis</name>
    <dbReference type="NCBI Taxonomy" id="191047"/>
    <lineage>
        <taxon>Eukaryota</taxon>
        <taxon>Fungi</taxon>
        <taxon>Dikarya</taxon>
        <taxon>Ascomycota</taxon>
        <taxon>Pezizomycotina</taxon>
        <taxon>Eurotiomycetes</taxon>
        <taxon>Chaetothyriomycetidae</taxon>
        <taxon>Chaetothyriales</taxon>
        <taxon>Trichomeriaceae</taxon>
        <taxon>Knufia</taxon>
    </lineage>
</organism>
<dbReference type="AlphaFoldDB" id="A0AAN8F153"/>
<name>A0AAN8F153_9EURO</name>
<dbReference type="EMBL" id="JAKLMC020000035">
    <property type="protein sequence ID" value="KAK5949466.1"/>
    <property type="molecule type" value="Genomic_DNA"/>
</dbReference>
<dbReference type="GO" id="GO:0034098">
    <property type="term" value="C:VCP-NPL4-UFD1 AAA ATPase complex"/>
    <property type="evidence" value="ECO:0007669"/>
    <property type="project" value="TreeGrafter"/>
</dbReference>
<dbReference type="Proteomes" id="UP001316803">
    <property type="component" value="Unassembled WGS sequence"/>
</dbReference>
<keyword evidence="4" id="KW-0067">ATP-binding</keyword>
<feature type="domain" description="Ubiquitin fusion degradation protein UFD1 N-terminal subdomain 1" evidence="6">
    <location>
        <begin position="82"/>
        <end position="135"/>
    </location>
</feature>
<keyword evidence="2" id="KW-0547">Nucleotide-binding</keyword>
<evidence type="ECO:0000259" key="7">
    <source>
        <dbReference type="Pfam" id="PF24503"/>
    </source>
</evidence>
<comment type="similarity">
    <text evidence="1">Belongs to the UFD1 family.</text>
</comment>
<evidence type="ECO:0000256" key="1">
    <source>
        <dbReference type="ARBA" id="ARBA00006043"/>
    </source>
</evidence>
<comment type="caution">
    <text evidence="9">The sequence shown here is derived from an EMBL/GenBank/DDBJ whole genome shotgun (WGS) entry which is preliminary data.</text>
</comment>
<dbReference type="InterPro" id="IPR055417">
    <property type="entry name" value="UFD1_N1"/>
</dbReference>
<dbReference type="Gene3D" id="3.10.330.10">
    <property type="match status" value="1"/>
</dbReference>
<evidence type="ECO:0000313" key="10">
    <source>
        <dbReference type="Proteomes" id="UP001316803"/>
    </source>
</evidence>
<evidence type="ECO:0000259" key="8">
    <source>
        <dbReference type="Pfam" id="PF24842"/>
    </source>
</evidence>
<evidence type="ECO:0000259" key="6">
    <source>
        <dbReference type="Pfam" id="PF03152"/>
    </source>
</evidence>
<dbReference type="InterPro" id="IPR004854">
    <property type="entry name" value="Ufd1-like"/>
</dbReference>
<dbReference type="Pfam" id="PF24842">
    <property type="entry name" value="UFD1_N2"/>
    <property type="match status" value="1"/>
</dbReference>
<dbReference type="SUPFAM" id="SSF54585">
    <property type="entry name" value="Cdc48 domain 2-like"/>
    <property type="match status" value="1"/>
</dbReference>
<dbReference type="GO" id="GO:0036503">
    <property type="term" value="P:ERAD pathway"/>
    <property type="evidence" value="ECO:0007669"/>
    <property type="project" value="TreeGrafter"/>
</dbReference>
<dbReference type="Pfam" id="PF23580">
    <property type="entry name" value="Znf_XAF1_N"/>
    <property type="match status" value="1"/>
</dbReference>
<protein>
    <recommendedName>
        <fullName evidence="11">Ubiquitin-protein ligase E3A N-terminal zinc-binding domain-containing protein</fullName>
    </recommendedName>
</protein>
<evidence type="ECO:0000256" key="5">
    <source>
        <dbReference type="SAM" id="MobiDB-lite"/>
    </source>
</evidence>
<dbReference type="InterPro" id="IPR056012">
    <property type="entry name" value="DUF7590"/>
</dbReference>
<reference evidence="9 10" key="1">
    <citation type="submission" date="2022-12" db="EMBL/GenBank/DDBJ databases">
        <title>Genomic features and morphological characterization of a novel Knufia sp. strain isolated from spacecraft assembly facility.</title>
        <authorList>
            <person name="Teixeira M."/>
            <person name="Chander A.M."/>
            <person name="Stajich J.E."/>
            <person name="Venkateswaran K."/>
        </authorList>
    </citation>
    <scope>NUCLEOTIDE SEQUENCE [LARGE SCALE GENOMIC DNA]</scope>
    <source>
        <strain evidence="9 10">FJI-L2-BK-P2</strain>
    </source>
</reference>
<evidence type="ECO:0008006" key="11">
    <source>
        <dbReference type="Google" id="ProtNLM"/>
    </source>
</evidence>
<dbReference type="PANTHER" id="PTHR12555">
    <property type="entry name" value="UBIQUITIN FUSION DEGRADATON PROTEIN 1"/>
    <property type="match status" value="1"/>
</dbReference>